<evidence type="ECO:0000256" key="4">
    <source>
        <dbReference type="ARBA" id="ARBA00022741"/>
    </source>
</evidence>
<dbReference type="Gene3D" id="1.10.510.10">
    <property type="entry name" value="Transferase(Phosphotransferase) domain 1"/>
    <property type="match status" value="1"/>
</dbReference>
<dbReference type="GO" id="GO:0004674">
    <property type="term" value="F:protein serine/threonine kinase activity"/>
    <property type="evidence" value="ECO:0007669"/>
    <property type="project" value="UniProtKB-KW"/>
</dbReference>
<protein>
    <recommendedName>
        <fullName evidence="1">non-specific serine/threonine protein kinase</fullName>
        <ecNumber evidence="1">2.7.11.1</ecNumber>
    </recommendedName>
</protein>
<keyword evidence="4 7" id="KW-0547">Nucleotide-binding</keyword>
<gene>
    <name evidence="9" type="ORF">F8M49_04430</name>
</gene>
<dbReference type="Gene3D" id="3.30.200.20">
    <property type="entry name" value="Phosphorylase Kinase, domain 1"/>
    <property type="match status" value="1"/>
</dbReference>
<proteinExistence type="predicted"/>
<name>A0ABU3WLK8_9NOCA</name>
<keyword evidence="2 9" id="KW-0723">Serine/threonine-protein kinase</keyword>
<keyword evidence="5 9" id="KW-0418">Kinase</keyword>
<dbReference type="Pfam" id="PF00069">
    <property type="entry name" value="Pkinase"/>
    <property type="match status" value="1"/>
</dbReference>
<evidence type="ECO:0000259" key="8">
    <source>
        <dbReference type="PROSITE" id="PS50011"/>
    </source>
</evidence>
<dbReference type="InterPro" id="IPR008271">
    <property type="entry name" value="Ser/Thr_kinase_AS"/>
</dbReference>
<evidence type="ECO:0000256" key="6">
    <source>
        <dbReference type="ARBA" id="ARBA00022840"/>
    </source>
</evidence>
<dbReference type="InterPro" id="IPR000719">
    <property type="entry name" value="Prot_kinase_dom"/>
</dbReference>
<organism evidence="9 10">
    <name type="scientific">Rhodococcus zopfii</name>
    <dbReference type="NCBI Taxonomy" id="43772"/>
    <lineage>
        <taxon>Bacteria</taxon>
        <taxon>Bacillati</taxon>
        <taxon>Actinomycetota</taxon>
        <taxon>Actinomycetes</taxon>
        <taxon>Mycobacteriales</taxon>
        <taxon>Nocardiaceae</taxon>
        <taxon>Rhodococcus</taxon>
    </lineage>
</organism>
<evidence type="ECO:0000256" key="3">
    <source>
        <dbReference type="ARBA" id="ARBA00022679"/>
    </source>
</evidence>
<dbReference type="Proteomes" id="UP001275440">
    <property type="component" value="Unassembled WGS sequence"/>
</dbReference>
<dbReference type="InterPro" id="IPR011009">
    <property type="entry name" value="Kinase-like_dom_sf"/>
</dbReference>
<evidence type="ECO:0000256" key="1">
    <source>
        <dbReference type="ARBA" id="ARBA00012513"/>
    </source>
</evidence>
<dbReference type="SMART" id="SM00220">
    <property type="entry name" value="S_TKc"/>
    <property type="match status" value="1"/>
</dbReference>
<accession>A0ABU3WLK8</accession>
<keyword evidence="3" id="KW-0808">Transferase</keyword>
<dbReference type="EC" id="2.7.11.1" evidence="1"/>
<evidence type="ECO:0000256" key="2">
    <source>
        <dbReference type="ARBA" id="ARBA00022527"/>
    </source>
</evidence>
<sequence>MDEHDELGPSTVFAGYTIERLLGIGGMGRVYLAVHPHLPRKVALKVLHPGLTSDEYVASRFDREAAHVTRLEHHNIVQIYDRGREHGRLWITMQYVPGVTAADLIAAGPVPVERAVHIVSETAKALDFAHRAGVLHRDVKPANILIADPIAEDEPERVLLTDFGIAKALDETGRLTRTGMFAASLQNAAPEQFDTAVVLDHRADQYSLGCTFYHLLTGRPPVSR</sequence>
<dbReference type="EMBL" id="WBMO01000001">
    <property type="protein sequence ID" value="MDV2474857.1"/>
    <property type="molecule type" value="Genomic_DNA"/>
</dbReference>
<feature type="binding site" evidence="7">
    <location>
        <position position="45"/>
    </location>
    <ligand>
        <name>ATP</name>
        <dbReference type="ChEBI" id="CHEBI:30616"/>
    </ligand>
</feature>
<dbReference type="CDD" id="cd14014">
    <property type="entry name" value="STKc_PknB_like"/>
    <property type="match status" value="1"/>
</dbReference>
<reference evidence="9 10" key="1">
    <citation type="submission" date="2019-10" db="EMBL/GenBank/DDBJ databases">
        <title>Draft Genome Assembly of Rhodococcus zopfii DSM44189.</title>
        <authorList>
            <person name="Sutton J.M."/>
            <person name="Akob D.M."/>
            <person name="Bushman T.J."/>
        </authorList>
    </citation>
    <scope>NUCLEOTIDE SEQUENCE [LARGE SCALE GENOMIC DNA]</scope>
    <source>
        <strain evidence="9 10">DSM 44189</strain>
    </source>
</reference>
<evidence type="ECO:0000313" key="10">
    <source>
        <dbReference type="Proteomes" id="UP001275440"/>
    </source>
</evidence>
<dbReference type="PROSITE" id="PS50011">
    <property type="entry name" value="PROTEIN_KINASE_DOM"/>
    <property type="match status" value="1"/>
</dbReference>
<dbReference type="PANTHER" id="PTHR43289:SF6">
    <property type="entry name" value="SERINE_THREONINE-PROTEIN KINASE NEKL-3"/>
    <property type="match status" value="1"/>
</dbReference>
<evidence type="ECO:0000313" key="9">
    <source>
        <dbReference type="EMBL" id="MDV2474857.1"/>
    </source>
</evidence>
<feature type="domain" description="Protein kinase" evidence="8">
    <location>
        <begin position="16"/>
        <end position="224"/>
    </location>
</feature>
<dbReference type="PROSITE" id="PS00107">
    <property type="entry name" value="PROTEIN_KINASE_ATP"/>
    <property type="match status" value="1"/>
</dbReference>
<keyword evidence="10" id="KW-1185">Reference proteome</keyword>
<dbReference type="PROSITE" id="PS00108">
    <property type="entry name" value="PROTEIN_KINASE_ST"/>
    <property type="match status" value="1"/>
</dbReference>
<dbReference type="SUPFAM" id="SSF56112">
    <property type="entry name" value="Protein kinase-like (PK-like)"/>
    <property type="match status" value="1"/>
</dbReference>
<evidence type="ECO:0000256" key="7">
    <source>
        <dbReference type="PROSITE-ProRule" id="PRU10141"/>
    </source>
</evidence>
<dbReference type="InterPro" id="IPR017441">
    <property type="entry name" value="Protein_kinase_ATP_BS"/>
</dbReference>
<comment type="caution">
    <text evidence="9">The sequence shown here is derived from an EMBL/GenBank/DDBJ whole genome shotgun (WGS) entry which is preliminary data.</text>
</comment>
<evidence type="ECO:0000256" key="5">
    <source>
        <dbReference type="ARBA" id="ARBA00022777"/>
    </source>
</evidence>
<dbReference type="PANTHER" id="PTHR43289">
    <property type="entry name" value="MITOGEN-ACTIVATED PROTEIN KINASE KINASE KINASE 20-RELATED"/>
    <property type="match status" value="1"/>
</dbReference>
<keyword evidence="6 7" id="KW-0067">ATP-binding</keyword>